<dbReference type="EMBL" id="HE601481">
    <property type="protein sequence ID" value="CAS00731.1"/>
    <property type="molecule type" value="Genomic_DNA"/>
</dbReference>
<sequence>MAEVYGKPTTTKEVYSSKVKSWNECIAECYHVQSCVAAWKNGSTCYTFDYWLMETITQTKQINGSIVAFKIENKSKECPSGSNPPTFGNKNATGSLYIDYDSKIPPMWVHFNIYYTEGTWKLNYEEDRFCGEYQYDGFVSHADSTVSCSFVWYNEYTTGYTYDEVKETCDKYAYDMAGFKYKEDVAMFVESAKKYLGKIKDTKAYVRVDGIRTAACQKTPKTAYCMSEKGFTFTGPTPDFSLYKWVTNSSAQHVKGEDCIVMIIDGNAAVKMDLLAFFLIFVILVFLKDSEFSEYADLQTSCSHVMVEVWGSPKSLNNAKSFGKAPWNNCMLVCHAYDNCIVSFWKRDS</sequence>
<protein>
    <submittedName>
        <fullName evidence="2">Protein CBG26418</fullName>
    </submittedName>
</protein>
<dbReference type="SMART" id="SM00605">
    <property type="entry name" value="CW"/>
    <property type="match status" value="1"/>
</dbReference>
<dbReference type="InterPro" id="IPR006583">
    <property type="entry name" value="PAN-3_domain"/>
</dbReference>
<dbReference type="Proteomes" id="UP000008549">
    <property type="component" value="Unassembled WGS sequence"/>
</dbReference>
<gene>
    <name evidence="2 4" type="ORF">CBG26418</name>
    <name evidence="2" type="ORF">CBG_26418</name>
</gene>
<evidence type="ECO:0000259" key="1">
    <source>
        <dbReference type="SMART" id="SM00605"/>
    </source>
</evidence>
<reference evidence="2 3" key="2">
    <citation type="journal article" date="2011" name="PLoS Genet.">
        <title>Caenorhabditis briggsae recombinant inbred line genotypes reveal inter-strain incompatibility and the evolution of recombination.</title>
        <authorList>
            <person name="Ross J.A."/>
            <person name="Koboldt D.C."/>
            <person name="Staisch J.E."/>
            <person name="Chamberlin H.M."/>
            <person name="Gupta B.P."/>
            <person name="Miller R.D."/>
            <person name="Baird S.E."/>
            <person name="Haag E.S."/>
        </authorList>
    </citation>
    <scope>NUCLEOTIDE SEQUENCE [LARGE SCALE GENOMIC DNA]</scope>
    <source>
        <strain evidence="2 3">AF16</strain>
    </source>
</reference>
<dbReference type="WormBase" id="CBG26418">
    <property type="protein sequence ID" value="CBP48682"/>
    <property type="gene ID" value="WBGene00087832"/>
</dbReference>
<dbReference type="OMA" id="NECIAEC"/>
<dbReference type="FunCoup" id="B6ILF1">
    <property type="interactions" value="1366"/>
</dbReference>
<dbReference type="PANTHER" id="PTHR47629:SF1">
    <property type="entry name" value="C-TYPE LECTIN DOMAIN-CONTAINING PROTEIN-RELATED"/>
    <property type="match status" value="1"/>
</dbReference>
<dbReference type="KEGG" id="cbr:CBG_26418"/>
<dbReference type="CTD" id="68917896"/>
<reference evidence="2 3" key="1">
    <citation type="journal article" date="2003" name="PLoS Biol.">
        <title>The genome sequence of Caenorhabditis briggsae: a platform for comparative genomics.</title>
        <authorList>
            <person name="Stein L.D."/>
            <person name="Bao Z."/>
            <person name="Blasiar D."/>
            <person name="Blumenthal T."/>
            <person name="Brent M.R."/>
            <person name="Chen N."/>
            <person name="Chinwalla A."/>
            <person name="Clarke L."/>
            <person name="Clee C."/>
            <person name="Coghlan A."/>
            <person name="Coulson A."/>
            <person name="D'Eustachio P."/>
            <person name="Fitch D.H."/>
            <person name="Fulton L.A."/>
            <person name="Fulton R.E."/>
            <person name="Griffiths-Jones S."/>
            <person name="Harris T.W."/>
            <person name="Hillier L.W."/>
            <person name="Kamath R."/>
            <person name="Kuwabara P.E."/>
            <person name="Mardis E.R."/>
            <person name="Marra M.A."/>
            <person name="Miner T.L."/>
            <person name="Minx P."/>
            <person name="Mullikin J.C."/>
            <person name="Plumb R.W."/>
            <person name="Rogers J."/>
            <person name="Schein J.E."/>
            <person name="Sohrmann M."/>
            <person name="Spieth J."/>
            <person name="Stajich J.E."/>
            <person name="Wei C."/>
            <person name="Willey D."/>
            <person name="Wilson R.K."/>
            <person name="Durbin R."/>
            <person name="Waterston R.H."/>
        </authorList>
    </citation>
    <scope>NUCLEOTIDE SEQUENCE [LARGE SCALE GENOMIC DNA]</scope>
    <source>
        <strain evidence="2 3">AF16</strain>
    </source>
</reference>
<dbReference type="HOGENOM" id="CLU_045736_1_0_1"/>
<feature type="domain" description="PAN-3" evidence="1">
    <location>
        <begin position="1"/>
        <end position="109"/>
    </location>
</feature>
<dbReference type="InParanoid" id="B6ILF1"/>
<organism evidence="2 3">
    <name type="scientific">Caenorhabditis briggsae</name>
    <dbReference type="NCBI Taxonomy" id="6238"/>
    <lineage>
        <taxon>Eukaryota</taxon>
        <taxon>Metazoa</taxon>
        <taxon>Ecdysozoa</taxon>
        <taxon>Nematoda</taxon>
        <taxon>Chromadorea</taxon>
        <taxon>Rhabditida</taxon>
        <taxon>Rhabditina</taxon>
        <taxon>Rhabditomorpha</taxon>
        <taxon>Rhabditoidea</taxon>
        <taxon>Rhabditidae</taxon>
        <taxon>Peloderinae</taxon>
        <taxon>Caenorhabditis</taxon>
    </lineage>
</organism>
<evidence type="ECO:0000313" key="4">
    <source>
        <dbReference type="WormBase" id="CBG26418"/>
    </source>
</evidence>
<accession>B6ILF1</accession>
<evidence type="ECO:0000313" key="3">
    <source>
        <dbReference type="Proteomes" id="UP000008549"/>
    </source>
</evidence>
<proteinExistence type="predicted"/>
<keyword evidence="3" id="KW-1185">Reference proteome</keyword>
<dbReference type="Pfam" id="PF08277">
    <property type="entry name" value="PAN_3"/>
    <property type="match status" value="2"/>
</dbReference>
<dbReference type="AlphaFoldDB" id="B6ILF1"/>
<dbReference type="PANTHER" id="PTHR47629">
    <property type="entry name" value="C-TYPE LECTIN-RELATED"/>
    <property type="match status" value="1"/>
</dbReference>
<name>B6ILF1_CAEBR</name>
<dbReference type="RefSeq" id="XP_045100289.1">
    <property type="nucleotide sequence ID" value="XM_045235294.1"/>
</dbReference>
<dbReference type="STRING" id="6238.B6ILF1"/>
<dbReference type="GeneID" id="68917896"/>
<dbReference type="eggNOG" id="ENOG502R247">
    <property type="taxonomic scope" value="Eukaryota"/>
</dbReference>
<evidence type="ECO:0000313" key="2">
    <source>
        <dbReference type="EMBL" id="CAS00731.1"/>
    </source>
</evidence>